<evidence type="ECO:0000313" key="2">
    <source>
        <dbReference type="EMBL" id="MBE3640538.1"/>
    </source>
</evidence>
<name>A0A8J6Z2J6_9RHOB</name>
<gene>
    <name evidence="2" type="ORF">ICN82_20235</name>
</gene>
<dbReference type="RefSeq" id="WP_193186874.1">
    <property type="nucleotide sequence ID" value="NZ_JACVXA010000103.1"/>
</dbReference>
<dbReference type="Proteomes" id="UP000609121">
    <property type="component" value="Unassembled WGS sequence"/>
</dbReference>
<keyword evidence="3" id="KW-1185">Reference proteome</keyword>
<organism evidence="2 3">
    <name type="scientific">Mangrovicoccus algicola</name>
    <dbReference type="NCBI Taxonomy" id="2771008"/>
    <lineage>
        <taxon>Bacteria</taxon>
        <taxon>Pseudomonadati</taxon>
        <taxon>Pseudomonadota</taxon>
        <taxon>Alphaproteobacteria</taxon>
        <taxon>Rhodobacterales</taxon>
        <taxon>Paracoccaceae</taxon>
        <taxon>Mangrovicoccus</taxon>
    </lineage>
</organism>
<dbReference type="EMBL" id="JACVXA010000103">
    <property type="protein sequence ID" value="MBE3640538.1"/>
    <property type="molecule type" value="Genomic_DNA"/>
</dbReference>
<dbReference type="InterPro" id="IPR007172">
    <property type="entry name" value="DUF374"/>
</dbReference>
<reference evidence="2" key="1">
    <citation type="submission" date="2020-09" db="EMBL/GenBank/DDBJ databases">
        <title>A novel bacterium of genus Mangrovicoccus, isolated from South China Sea.</title>
        <authorList>
            <person name="Huang H."/>
            <person name="Mo K."/>
            <person name="Hu Y."/>
        </authorList>
    </citation>
    <scope>NUCLEOTIDE SEQUENCE</scope>
    <source>
        <strain evidence="2">HB182678</strain>
    </source>
</reference>
<protein>
    <submittedName>
        <fullName evidence="2">DUF374 domain-containing protein</fullName>
    </submittedName>
</protein>
<comment type="caution">
    <text evidence="2">The sequence shown here is derived from an EMBL/GenBank/DDBJ whole genome shotgun (WGS) entry which is preliminary data.</text>
</comment>
<dbReference type="AlphaFoldDB" id="A0A8J6Z2J6"/>
<feature type="domain" description="DUF374" evidence="1">
    <location>
        <begin position="82"/>
        <end position="145"/>
    </location>
</feature>
<evidence type="ECO:0000259" key="1">
    <source>
        <dbReference type="Pfam" id="PF04028"/>
    </source>
</evidence>
<sequence length="237" mass="25900">MAKRRPLRKRLRKLEVRLQRNPRLQRAVRAVYARYVRLVERSTRWTHLGLEAWGPQGNREPVIYCAWHARLACTPFIGPLTGRTCKVLASDHADGQIVVELLRGMGIEPILVQTSRSKTGSMRAALAALRAGDTLGITPDGPLGPPQRSKHGAVILAGLSGAPIVPVGYAARPAMRLPSWDRFVLPLPFGRGVLSTGAAFRIPREALQDEAAVEAACRRLDALIDAETARCEAALRG</sequence>
<dbReference type="Pfam" id="PF04028">
    <property type="entry name" value="DUF374"/>
    <property type="match status" value="1"/>
</dbReference>
<accession>A0A8J6Z2J6</accession>
<proteinExistence type="predicted"/>
<evidence type="ECO:0000313" key="3">
    <source>
        <dbReference type="Proteomes" id="UP000609121"/>
    </source>
</evidence>